<dbReference type="PANTHER" id="PTHR43042">
    <property type="entry name" value="SAM-DEPENDENT METHYLTRANSFERASE"/>
    <property type="match status" value="1"/>
</dbReference>
<evidence type="ECO:0000259" key="4">
    <source>
        <dbReference type="Pfam" id="PF10672"/>
    </source>
</evidence>
<dbReference type="Proteomes" id="UP000580856">
    <property type="component" value="Unassembled WGS sequence"/>
</dbReference>
<dbReference type="GO" id="GO:0032259">
    <property type="term" value="P:methylation"/>
    <property type="evidence" value="ECO:0007669"/>
    <property type="project" value="UniProtKB-KW"/>
</dbReference>
<name>A0A846QUS2_9BACT</name>
<dbReference type="PANTHER" id="PTHR43042:SF2">
    <property type="entry name" value="SAM-DEPENDENT METHYLTRANSFERASE"/>
    <property type="match status" value="1"/>
</dbReference>
<dbReference type="SUPFAM" id="SSF53335">
    <property type="entry name" value="S-adenosyl-L-methionine-dependent methyltransferases"/>
    <property type="match status" value="1"/>
</dbReference>
<evidence type="ECO:0000256" key="2">
    <source>
        <dbReference type="ARBA" id="ARBA00022679"/>
    </source>
</evidence>
<organism evidence="5 6">
    <name type="scientific">Desulfobaculum xiamenense</name>
    <dbReference type="NCBI Taxonomy" id="995050"/>
    <lineage>
        <taxon>Bacteria</taxon>
        <taxon>Pseudomonadati</taxon>
        <taxon>Thermodesulfobacteriota</taxon>
        <taxon>Desulfovibrionia</taxon>
        <taxon>Desulfovibrionales</taxon>
        <taxon>Desulfovibrionaceae</taxon>
        <taxon>Desulfobaculum</taxon>
    </lineage>
</organism>
<dbReference type="GO" id="GO:0008168">
    <property type="term" value="F:methyltransferase activity"/>
    <property type="evidence" value="ECO:0007669"/>
    <property type="project" value="UniProtKB-KW"/>
</dbReference>
<dbReference type="RefSeq" id="WP_167941471.1">
    <property type="nucleotide sequence ID" value="NZ_JAATJA010000002.1"/>
</dbReference>
<evidence type="ECO:0000313" key="6">
    <source>
        <dbReference type="Proteomes" id="UP000580856"/>
    </source>
</evidence>
<dbReference type="InterPro" id="IPR013780">
    <property type="entry name" value="Glyco_hydro_b"/>
</dbReference>
<comment type="caution">
    <text evidence="5">The sequence shown here is derived from an EMBL/GenBank/DDBJ whole genome shotgun (WGS) entry which is preliminary data.</text>
</comment>
<evidence type="ECO:0000313" key="5">
    <source>
        <dbReference type="EMBL" id="NJB68399.1"/>
    </source>
</evidence>
<keyword evidence="3" id="KW-0949">S-adenosyl-L-methionine</keyword>
<evidence type="ECO:0000256" key="1">
    <source>
        <dbReference type="ARBA" id="ARBA00022603"/>
    </source>
</evidence>
<dbReference type="InterPro" id="IPR029063">
    <property type="entry name" value="SAM-dependent_MTases_sf"/>
</dbReference>
<dbReference type="EC" id="2.1.1.191" evidence="5"/>
<dbReference type="EMBL" id="JAATJA010000002">
    <property type="protein sequence ID" value="NJB68399.1"/>
    <property type="molecule type" value="Genomic_DNA"/>
</dbReference>
<dbReference type="InterPro" id="IPR019614">
    <property type="entry name" value="SAM-dep_methyl-trfase"/>
</dbReference>
<keyword evidence="6" id="KW-1185">Reference proteome</keyword>
<dbReference type="AlphaFoldDB" id="A0A846QUS2"/>
<dbReference type="Gene3D" id="3.40.50.150">
    <property type="entry name" value="Vaccinia Virus protein VP39"/>
    <property type="match status" value="1"/>
</dbReference>
<evidence type="ECO:0000256" key="3">
    <source>
        <dbReference type="ARBA" id="ARBA00022691"/>
    </source>
</evidence>
<sequence>MQIEVLFSQWDQYELLDSGEGRKLERFGEVILVRGEPRAWWKPSLPEREWNRAVAIHDERNWTFKPGAPREWLLPCNGNTLLARFTETSKHVGVFPEQWPHWMRLAKHGEPVRDRKPRLLNLFGYTGAATLAAVRAGFETTHVDASKPAIAWGRRNQELSGLKDENIRFLLDDAIKFVKREVRRGNRYEAVLLDPPAFGRGPNKELWKVDAQVADLLADCGQLLSDDARLVILTMYNTNASALMLRNLLIDAMPHAGGSIEIGELALAHSSGDKVLPRSLWGVWQA</sequence>
<dbReference type="Gene3D" id="2.60.40.1180">
    <property type="entry name" value="Golgi alpha-mannosidase II"/>
    <property type="match status" value="1"/>
</dbReference>
<proteinExistence type="predicted"/>
<accession>A0A846QUS2</accession>
<protein>
    <submittedName>
        <fullName evidence="5">23S rRNA (Cytosine1962-C5)-methyltransferase</fullName>
        <ecNumber evidence="5">2.1.1.191</ecNumber>
    </submittedName>
</protein>
<gene>
    <name evidence="5" type="ORF">GGQ74_002072</name>
</gene>
<reference evidence="5 6" key="1">
    <citation type="submission" date="2020-03" db="EMBL/GenBank/DDBJ databases">
        <title>Genomic Encyclopedia of Type Strains, Phase IV (KMG-IV): sequencing the most valuable type-strain genomes for metagenomic binning, comparative biology and taxonomic classification.</title>
        <authorList>
            <person name="Goeker M."/>
        </authorList>
    </citation>
    <scope>NUCLEOTIDE SEQUENCE [LARGE SCALE GENOMIC DNA]</scope>
    <source>
        <strain evidence="5 6">DSM 24233</strain>
    </source>
</reference>
<dbReference type="CDD" id="cd02440">
    <property type="entry name" value="AdoMet_MTases"/>
    <property type="match status" value="1"/>
</dbReference>
<keyword evidence="2 5" id="KW-0808">Transferase</keyword>
<dbReference type="Pfam" id="PF10672">
    <property type="entry name" value="Methyltrans_SAM"/>
    <property type="match status" value="1"/>
</dbReference>
<keyword evidence="1 5" id="KW-0489">Methyltransferase</keyword>
<feature type="domain" description="S-adenosylmethionine-dependent methyltransferase" evidence="4">
    <location>
        <begin position="115"/>
        <end position="223"/>
    </location>
</feature>